<evidence type="ECO:0000256" key="1">
    <source>
        <dbReference type="SAM" id="MobiDB-lite"/>
    </source>
</evidence>
<protein>
    <recommendedName>
        <fullName evidence="4">Retrotransposon gag domain-containing protein</fullName>
    </recommendedName>
</protein>
<comment type="caution">
    <text evidence="2">The sequence shown here is derived from an EMBL/GenBank/DDBJ whole genome shotgun (WGS) entry which is preliminary data.</text>
</comment>
<feature type="region of interest" description="Disordered" evidence="1">
    <location>
        <begin position="119"/>
        <end position="138"/>
    </location>
</feature>
<accession>A0A438C923</accession>
<dbReference type="Proteomes" id="UP000288805">
    <property type="component" value="Unassembled WGS sequence"/>
</dbReference>
<feature type="region of interest" description="Disordered" evidence="1">
    <location>
        <begin position="299"/>
        <end position="351"/>
    </location>
</feature>
<name>A0A438C923_VITVI</name>
<evidence type="ECO:0000313" key="3">
    <source>
        <dbReference type="Proteomes" id="UP000288805"/>
    </source>
</evidence>
<evidence type="ECO:0008006" key="4">
    <source>
        <dbReference type="Google" id="ProtNLM"/>
    </source>
</evidence>
<dbReference type="EMBL" id="QGNW01002485">
    <property type="protein sequence ID" value="RVW19406.1"/>
    <property type="molecule type" value="Genomic_DNA"/>
</dbReference>
<sequence length="351" mass="40607">MEEIKKILDVMVVPEERRVSLASFMLRDEVDNWWDMIKTSQDVTKMVWMQFEELLLSNYFPKFTQLSEYALNVVVDEQMRAEQFQEGLRLNIKAQVAPFMLRTYSEVVARALVREREMEESRLRSKNSRQGKPGQKLEQGQQGRFYALGSQNAESNALVEAMWAATSCLAAWRSLYKGATTRFPPFHLQQLGLEKESRERKCRFEENQQAFKDPLHVPVGPITKARSKKIKEALNGLIQEIWADSNAGHSKFGPKEDEGILPCGVQTLYLRGETSNKEGGEESSLMLQAMQQQFERMNVRTQRAPNARRQGRRARIDDSDDYHEEFEDEEDQASLNMRAGLRQGERRGRGF</sequence>
<gene>
    <name evidence="2" type="ORF">CK203_117401</name>
</gene>
<evidence type="ECO:0000313" key="2">
    <source>
        <dbReference type="EMBL" id="RVW19406.1"/>
    </source>
</evidence>
<reference evidence="2 3" key="1">
    <citation type="journal article" date="2018" name="PLoS Genet.">
        <title>Population sequencing reveals clonal diversity and ancestral inbreeding in the grapevine cultivar Chardonnay.</title>
        <authorList>
            <person name="Roach M.J."/>
            <person name="Johnson D.L."/>
            <person name="Bohlmann J."/>
            <person name="van Vuuren H.J."/>
            <person name="Jones S.J."/>
            <person name="Pretorius I.S."/>
            <person name="Schmidt S.A."/>
            <person name="Borneman A.R."/>
        </authorList>
    </citation>
    <scope>NUCLEOTIDE SEQUENCE [LARGE SCALE GENOMIC DNA]</scope>
    <source>
        <strain evidence="3">cv. Chardonnay</strain>
        <tissue evidence="2">Leaf</tissue>
    </source>
</reference>
<feature type="compositionally biased region" description="Acidic residues" evidence="1">
    <location>
        <begin position="318"/>
        <end position="332"/>
    </location>
</feature>
<proteinExistence type="predicted"/>
<organism evidence="2 3">
    <name type="scientific">Vitis vinifera</name>
    <name type="common">Grape</name>
    <dbReference type="NCBI Taxonomy" id="29760"/>
    <lineage>
        <taxon>Eukaryota</taxon>
        <taxon>Viridiplantae</taxon>
        <taxon>Streptophyta</taxon>
        <taxon>Embryophyta</taxon>
        <taxon>Tracheophyta</taxon>
        <taxon>Spermatophyta</taxon>
        <taxon>Magnoliopsida</taxon>
        <taxon>eudicotyledons</taxon>
        <taxon>Gunneridae</taxon>
        <taxon>Pentapetalae</taxon>
        <taxon>rosids</taxon>
        <taxon>Vitales</taxon>
        <taxon>Vitaceae</taxon>
        <taxon>Viteae</taxon>
        <taxon>Vitis</taxon>
    </lineage>
</organism>
<dbReference type="AlphaFoldDB" id="A0A438C923"/>